<dbReference type="PANTHER" id="PTHR12839">
    <property type="entry name" value="NONSENSE-MEDIATED MRNA DECAY PROTEIN 2 UP-FRAMESHIFT SUPPRESSOR 2"/>
    <property type="match status" value="1"/>
</dbReference>
<sequence length="345" mass="39438">MIESPLIFDTLYTIVTFGHEYGRPARERYCPIDTPNDFFRIRLCCTLLDTCGMCFDRGSSKAKLDNFLVFFQMYVLSKSKPPMDVDFMISDTFEMLRPQLHIIPTYEQANEAVDRILLEQLKNVQGTDKVPEDRMEESGEGSDSSSAEEEEEEANQLDDDEEDSQDESENAVEGDEEDVVVLKKKQEEISREDEEDFEREFNKMMTDSIESRKFEKKAAMLDVPIPMNLRGSQDRRTMARENNKPETGKMAFTLLTKKGNRQQTKIMEIPSDSVLAVSTRSKQEAEREEQKQLKQLVLNYEEREEAAARQAVVDERARLKNQTRGKKVLYIPGGGSTSSGGGGGW</sequence>
<dbReference type="SUPFAM" id="SSF48371">
    <property type="entry name" value="ARM repeat"/>
    <property type="match status" value="1"/>
</dbReference>
<comment type="caution">
    <text evidence="7">The sequence shown here is derived from an EMBL/GenBank/DDBJ whole genome shotgun (WGS) entry which is preliminary data.</text>
</comment>
<evidence type="ECO:0000256" key="3">
    <source>
        <dbReference type="SAM" id="Coils"/>
    </source>
</evidence>
<proteinExistence type="predicted"/>
<dbReference type="InterPro" id="IPR039762">
    <property type="entry name" value="Nmd2/UPF2"/>
</dbReference>
<dbReference type="GO" id="GO:0000184">
    <property type="term" value="P:nuclear-transcribed mRNA catabolic process, nonsense-mediated decay"/>
    <property type="evidence" value="ECO:0007669"/>
    <property type="project" value="InterPro"/>
</dbReference>
<evidence type="ECO:0008006" key="9">
    <source>
        <dbReference type="Google" id="ProtNLM"/>
    </source>
</evidence>
<dbReference type="Pfam" id="PF02854">
    <property type="entry name" value="MIF4G"/>
    <property type="match status" value="1"/>
</dbReference>
<name>A0A9P6XG54_RHIOR</name>
<feature type="compositionally biased region" description="Acidic residues" evidence="4">
    <location>
        <begin position="138"/>
        <end position="179"/>
    </location>
</feature>
<organism evidence="7 8">
    <name type="scientific">Rhizopus oryzae</name>
    <name type="common">Mucormycosis agent</name>
    <name type="synonym">Rhizopus arrhizus var. delemar</name>
    <dbReference type="NCBI Taxonomy" id="64495"/>
    <lineage>
        <taxon>Eukaryota</taxon>
        <taxon>Fungi</taxon>
        <taxon>Fungi incertae sedis</taxon>
        <taxon>Mucoromycota</taxon>
        <taxon>Mucoromycotina</taxon>
        <taxon>Mucoromycetes</taxon>
        <taxon>Mucorales</taxon>
        <taxon>Mucorineae</taxon>
        <taxon>Rhizopodaceae</taxon>
        <taxon>Rhizopus</taxon>
    </lineage>
</organism>
<gene>
    <name evidence="7" type="ORF">G6F64_002824</name>
</gene>
<evidence type="ECO:0000313" key="7">
    <source>
        <dbReference type="EMBL" id="KAG1312703.1"/>
    </source>
</evidence>
<feature type="domain" description="Up-frameshift suppressor 2 C-terminal" evidence="6">
    <location>
        <begin position="175"/>
        <end position="299"/>
    </location>
</feature>
<evidence type="ECO:0000259" key="5">
    <source>
        <dbReference type="Pfam" id="PF02854"/>
    </source>
</evidence>
<dbReference type="OrthoDB" id="27832at2759"/>
<protein>
    <recommendedName>
        <fullName evidence="9">Up-frameshift suppressor 2 C-terminal domain-containing protein</fullName>
    </recommendedName>
</protein>
<feature type="compositionally biased region" description="Basic and acidic residues" evidence="4">
    <location>
        <begin position="180"/>
        <end position="189"/>
    </location>
</feature>
<dbReference type="GO" id="GO:0005737">
    <property type="term" value="C:cytoplasm"/>
    <property type="evidence" value="ECO:0007669"/>
    <property type="project" value="UniProtKB-SubCell"/>
</dbReference>
<dbReference type="InterPro" id="IPR016024">
    <property type="entry name" value="ARM-type_fold"/>
</dbReference>
<feature type="domain" description="MIF4G" evidence="5">
    <location>
        <begin position="1"/>
        <end position="97"/>
    </location>
</feature>
<dbReference type="Gene3D" id="4.10.80.160">
    <property type="match status" value="1"/>
</dbReference>
<feature type="region of interest" description="Disordered" evidence="4">
    <location>
        <begin position="127"/>
        <end position="197"/>
    </location>
</feature>
<dbReference type="GO" id="GO:0035145">
    <property type="term" value="C:exon-exon junction complex"/>
    <property type="evidence" value="ECO:0007669"/>
    <property type="project" value="TreeGrafter"/>
</dbReference>
<keyword evidence="2" id="KW-0963">Cytoplasm</keyword>
<dbReference type="GO" id="GO:0003723">
    <property type="term" value="F:RNA binding"/>
    <property type="evidence" value="ECO:0007669"/>
    <property type="project" value="InterPro"/>
</dbReference>
<keyword evidence="8" id="KW-1185">Reference proteome</keyword>
<dbReference type="AlphaFoldDB" id="A0A9P6XG54"/>
<dbReference type="PANTHER" id="PTHR12839:SF7">
    <property type="entry name" value="REGULATOR OF NONSENSE TRANSCRIPTS 2"/>
    <property type="match status" value="1"/>
</dbReference>
<comment type="subcellular location">
    <subcellularLocation>
        <location evidence="1">Cytoplasm</location>
    </subcellularLocation>
</comment>
<evidence type="ECO:0000256" key="4">
    <source>
        <dbReference type="SAM" id="MobiDB-lite"/>
    </source>
</evidence>
<evidence type="ECO:0000256" key="1">
    <source>
        <dbReference type="ARBA" id="ARBA00004496"/>
    </source>
</evidence>
<dbReference type="InterPro" id="IPR003890">
    <property type="entry name" value="MIF4G-like_typ-3"/>
</dbReference>
<accession>A0A9P6XG54</accession>
<dbReference type="Proteomes" id="UP000716291">
    <property type="component" value="Unassembled WGS sequence"/>
</dbReference>
<keyword evidence="3" id="KW-0175">Coiled coil</keyword>
<dbReference type="EMBL" id="JAANQT010000256">
    <property type="protein sequence ID" value="KAG1312703.1"/>
    <property type="molecule type" value="Genomic_DNA"/>
</dbReference>
<evidence type="ECO:0000256" key="2">
    <source>
        <dbReference type="ARBA" id="ARBA00022490"/>
    </source>
</evidence>
<feature type="coiled-coil region" evidence="3">
    <location>
        <begin position="283"/>
        <end position="310"/>
    </location>
</feature>
<dbReference type="Gene3D" id="1.25.40.180">
    <property type="match status" value="1"/>
</dbReference>
<dbReference type="InterPro" id="IPR007193">
    <property type="entry name" value="Upf2/Nmd2_C"/>
</dbReference>
<reference evidence="7" key="1">
    <citation type="journal article" date="2020" name="Microb. Genom.">
        <title>Genetic diversity of clinical and environmental Mucorales isolates obtained from an investigation of mucormycosis cases among solid organ transplant recipients.</title>
        <authorList>
            <person name="Nguyen M.H."/>
            <person name="Kaul D."/>
            <person name="Muto C."/>
            <person name="Cheng S.J."/>
            <person name="Richter R.A."/>
            <person name="Bruno V.M."/>
            <person name="Liu G."/>
            <person name="Beyhan S."/>
            <person name="Sundermann A.J."/>
            <person name="Mounaud S."/>
            <person name="Pasculle A.W."/>
            <person name="Nierman W.C."/>
            <person name="Driscoll E."/>
            <person name="Cumbie R."/>
            <person name="Clancy C.J."/>
            <person name="Dupont C.L."/>
        </authorList>
    </citation>
    <scope>NUCLEOTIDE SEQUENCE</scope>
    <source>
        <strain evidence="7">GL11</strain>
    </source>
</reference>
<evidence type="ECO:0000313" key="8">
    <source>
        <dbReference type="Proteomes" id="UP000716291"/>
    </source>
</evidence>
<evidence type="ECO:0000259" key="6">
    <source>
        <dbReference type="Pfam" id="PF04050"/>
    </source>
</evidence>
<dbReference type="Pfam" id="PF04050">
    <property type="entry name" value="Upf2"/>
    <property type="match status" value="1"/>
</dbReference>